<comment type="subcellular location">
    <subcellularLocation>
        <location evidence="1">Membrane</location>
    </subcellularLocation>
</comment>
<dbReference type="CDD" id="cd00637">
    <property type="entry name" value="7tm_classA_rhodopsin-like"/>
    <property type="match status" value="1"/>
</dbReference>
<feature type="domain" description="G-protein coupled receptors family 1 profile" evidence="6">
    <location>
        <begin position="37"/>
        <end position="281"/>
    </location>
</feature>
<evidence type="ECO:0000256" key="4">
    <source>
        <dbReference type="ARBA" id="ARBA00023136"/>
    </source>
</evidence>
<evidence type="ECO:0000256" key="1">
    <source>
        <dbReference type="ARBA" id="ARBA00004370"/>
    </source>
</evidence>
<feature type="transmembrane region" description="Helical" evidence="5">
    <location>
        <begin position="231"/>
        <end position="253"/>
    </location>
</feature>
<dbReference type="PROSITE" id="PS50262">
    <property type="entry name" value="G_PROTEIN_RECEP_F1_2"/>
    <property type="match status" value="1"/>
</dbReference>
<keyword evidence="4 5" id="KW-0472">Membrane</keyword>
<feature type="transmembrane region" description="Helical" evidence="5">
    <location>
        <begin position="106"/>
        <end position="125"/>
    </location>
</feature>
<keyword evidence="3 5" id="KW-1133">Transmembrane helix</keyword>
<dbReference type="FunFam" id="1.20.1070.10:FF:000096">
    <property type="entry name" value="Odorant receptor 131-2"/>
    <property type="match status" value="1"/>
</dbReference>
<organism evidence="7 8">
    <name type="scientific">Engystomops pustulosus</name>
    <name type="common">Tungara frog</name>
    <name type="synonym">Physalaemus pustulosus</name>
    <dbReference type="NCBI Taxonomy" id="76066"/>
    <lineage>
        <taxon>Eukaryota</taxon>
        <taxon>Metazoa</taxon>
        <taxon>Chordata</taxon>
        <taxon>Craniata</taxon>
        <taxon>Vertebrata</taxon>
        <taxon>Euteleostomi</taxon>
        <taxon>Amphibia</taxon>
        <taxon>Batrachia</taxon>
        <taxon>Anura</taxon>
        <taxon>Neobatrachia</taxon>
        <taxon>Hyloidea</taxon>
        <taxon>Leptodactylidae</taxon>
        <taxon>Leiuperinae</taxon>
        <taxon>Engystomops</taxon>
    </lineage>
</organism>
<dbReference type="GO" id="GO:0004930">
    <property type="term" value="F:G protein-coupled receptor activity"/>
    <property type="evidence" value="ECO:0007669"/>
    <property type="project" value="InterPro"/>
</dbReference>
<evidence type="ECO:0000313" key="7">
    <source>
        <dbReference type="EMBL" id="KAG8584522.1"/>
    </source>
</evidence>
<keyword evidence="8" id="KW-1185">Reference proteome</keyword>
<dbReference type="GO" id="GO:0005549">
    <property type="term" value="F:odorant binding"/>
    <property type="evidence" value="ECO:0007669"/>
    <property type="project" value="TreeGrafter"/>
</dbReference>
<feature type="transmembrane region" description="Helical" evidence="5">
    <location>
        <begin position="137"/>
        <end position="158"/>
    </location>
</feature>
<feature type="transmembrane region" description="Helical" evidence="5">
    <location>
        <begin position="58"/>
        <end position="86"/>
    </location>
</feature>
<dbReference type="EMBL" id="WNYA01000002">
    <property type="protein sequence ID" value="KAG8584522.1"/>
    <property type="molecule type" value="Genomic_DNA"/>
</dbReference>
<dbReference type="GO" id="GO:0016020">
    <property type="term" value="C:membrane"/>
    <property type="evidence" value="ECO:0007669"/>
    <property type="project" value="UniProtKB-SubCell"/>
</dbReference>
<dbReference type="GO" id="GO:0004984">
    <property type="term" value="F:olfactory receptor activity"/>
    <property type="evidence" value="ECO:0007669"/>
    <property type="project" value="TreeGrafter"/>
</dbReference>
<dbReference type="PANTHER" id="PTHR26451">
    <property type="entry name" value="G_PROTEIN_RECEP_F1_2 DOMAIN-CONTAINING PROTEIN"/>
    <property type="match status" value="1"/>
</dbReference>
<comment type="caution">
    <text evidence="7">The sequence shown here is derived from an EMBL/GenBank/DDBJ whole genome shotgun (WGS) entry which is preliminary data.</text>
</comment>
<evidence type="ECO:0000256" key="5">
    <source>
        <dbReference type="SAM" id="Phobius"/>
    </source>
</evidence>
<dbReference type="InterPro" id="IPR052921">
    <property type="entry name" value="GPCR1_Superfamily_Member"/>
</dbReference>
<dbReference type="SUPFAM" id="SSF81321">
    <property type="entry name" value="Family A G protein-coupled receptor-like"/>
    <property type="match status" value="1"/>
</dbReference>
<dbReference type="PANTHER" id="PTHR26451:SF991">
    <property type="entry name" value="ODORANT RECEPTOR"/>
    <property type="match status" value="1"/>
</dbReference>
<evidence type="ECO:0000256" key="2">
    <source>
        <dbReference type="ARBA" id="ARBA00022692"/>
    </source>
</evidence>
<dbReference type="Gene3D" id="1.20.1070.10">
    <property type="entry name" value="Rhodopsin 7-helix transmembrane proteins"/>
    <property type="match status" value="1"/>
</dbReference>
<feature type="transmembrane region" description="Helical" evidence="5">
    <location>
        <begin position="259"/>
        <end position="283"/>
    </location>
</feature>
<dbReference type="InterPro" id="IPR017452">
    <property type="entry name" value="GPCR_Rhodpsn_7TM"/>
</dbReference>
<name>A0AAV7CK99_ENGPU</name>
<feature type="transmembrane region" description="Helical" evidence="5">
    <location>
        <begin position="186"/>
        <end position="210"/>
    </location>
</feature>
<dbReference type="Proteomes" id="UP000824782">
    <property type="component" value="Unassembled WGS sequence"/>
</dbReference>
<dbReference type="InterPro" id="IPR000276">
    <property type="entry name" value="GPCR_Rhodpsn"/>
</dbReference>
<feature type="transmembrane region" description="Helical" evidence="5">
    <location>
        <begin position="23"/>
        <end position="46"/>
    </location>
</feature>
<gene>
    <name evidence="7" type="ORF">GDO81_004640</name>
</gene>
<protein>
    <recommendedName>
        <fullName evidence="6">G-protein coupled receptors family 1 profile domain-containing protein</fullName>
    </recommendedName>
</protein>
<accession>A0AAV7CK99</accession>
<keyword evidence="2 5" id="KW-0812">Transmembrane</keyword>
<evidence type="ECO:0000313" key="8">
    <source>
        <dbReference type="Proteomes" id="UP000824782"/>
    </source>
</evidence>
<evidence type="ECO:0000256" key="3">
    <source>
        <dbReference type="ARBA" id="ARBA00022989"/>
    </source>
</evidence>
<reference evidence="7" key="1">
    <citation type="thesis" date="2020" institute="ProQuest LLC" country="789 East Eisenhower Parkway, Ann Arbor, MI, USA">
        <title>Comparative Genomics and Chromosome Evolution.</title>
        <authorList>
            <person name="Mudd A.B."/>
        </authorList>
    </citation>
    <scope>NUCLEOTIDE SEQUENCE</scope>
    <source>
        <strain evidence="7">237g6f4</strain>
        <tissue evidence="7">Blood</tissue>
    </source>
</reference>
<sequence length="299" mass="34957">MSNSTEVSSTMSREPTEIVRNTLLTLILLSYCIFLYFVAIILYVYFTNPHIREKARYVLFVHMLINDTLLLSVIICLYLLAIYLIFFPLYICYPLLTYTVSAFRVTPYNLAVMSLEQYFAICYPLRYAEVCTAQRSLLAIRIMWIVTLFPQFLDLFAMCYSMPRNFFSTIMECKWLLLVMNSFQSILRSTIEIGSFTLVGLVIFYTYVRVMMVARKMGSGKSSAFKAKKTVLLHAVQLGLCMLSFTTSLTEVYLRRYFYFIPITSFFLFICLPRSISPLIYGIRDQVFQKQIRKINFLT</sequence>
<proteinExistence type="predicted"/>
<evidence type="ECO:0000259" key="6">
    <source>
        <dbReference type="PROSITE" id="PS50262"/>
    </source>
</evidence>
<dbReference type="AlphaFoldDB" id="A0AAV7CK99"/>
<dbReference type="Pfam" id="PF00001">
    <property type="entry name" value="7tm_1"/>
    <property type="match status" value="1"/>
</dbReference>